<dbReference type="PANTHER" id="PTHR33164">
    <property type="entry name" value="TRANSCRIPTIONAL REGULATOR, MARR FAMILY"/>
    <property type="match status" value="1"/>
</dbReference>
<name>A0ABT4VHK3_9HYPH</name>
<accession>A0ABT4VHK3</accession>
<feature type="domain" description="HTH marR-type" evidence="1">
    <location>
        <begin position="26"/>
        <end position="158"/>
    </location>
</feature>
<reference evidence="2" key="1">
    <citation type="submission" date="2022-11" db="EMBL/GenBank/DDBJ databases">
        <title>Hoeflea poritis sp. nov., isolated from scleractinian coral Porites lutea.</title>
        <authorList>
            <person name="Zhang G."/>
            <person name="Wei Q."/>
            <person name="Cai L."/>
        </authorList>
    </citation>
    <scope>NUCLEOTIDE SEQUENCE</scope>
    <source>
        <strain evidence="2">E7-10</strain>
    </source>
</reference>
<dbReference type="PROSITE" id="PS50995">
    <property type="entry name" value="HTH_MARR_2"/>
    <property type="match status" value="1"/>
</dbReference>
<dbReference type="InterPro" id="IPR036390">
    <property type="entry name" value="WH_DNA-bd_sf"/>
</dbReference>
<comment type="caution">
    <text evidence="2">The sequence shown here is derived from an EMBL/GenBank/DDBJ whole genome shotgun (WGS) entry which is preliminary data.</text>
</comment>
<keyword evidence="3" id="KW-1185">Reference proteome</keyword>
<dbReference type="InterPro" id="IPR000835">
    <property type="entry name" value="HTH_MarR-typ"/>
</dbReference>
<gene>
    <name evidence="2" type="ORF">OOZ53_02460</name>
</gene>
<dbReference type="Proteomes" id="UP001148313">
    <property type="component" value="Unassembled WGS sequence"/>
</dbReference>
<protein>
    <submittedName>
        <fullName evidence="2">MarR family transcriptional regulator</fullName>
    </submittedName>
</protein>
<dbReference type="InterPro" id="IPR036388">
    <property type="entry name" value="WH-like_DNA-bd_sf"/>
</dbReference>
<evidence type="ECO:0000313" key="2">
    <source>
        <dbReference type="EMBL" id="MDA4844189.1"/>
    </source>
</evidence>
<dbReference type="PANTHER" id="PTHR33164:SF43">
    <property type="entry name" value="HTH-TYPE TRANSCRIPTIONAL REPRESSOR YETL"/>
    <property type="match status" value="1"/>
</dbReference>
<dbReference type="SUPFAM" id="SSF46785">
    <property type="entry name" value="Winged helix' DNA-binding domain"/>
    <property type="match status" value="1"/>
</dbReference>
<evidence type="ECO:0000313" key="3">
    <source>
        <dbReference type="Proteomes" id="UP001148313"/>
    </source>
</evidence>
<evidence type="ECO:0000259" key="1">
    <source>
        <dbReference type="PROSITE" id="PS50995"/>
    </source>
</evidence>
<dbReference type="RefSeq" id="WP_271087712.1">
    <property type="nucleotide sequence ID" value="NZ_JAPJZH010000001.1"/>
</dbReference>
<sequence>MPHGNNGIVEAHERRPQACLDTGLLHELLGHLLRHAFNRGQAVFADVFADDDITPLQFMILELVARNPGVNHSAICAAMGTAASVVTTTLKPLLAAGTIIGEPSPEDRRVICYRLSPEGERWFAGLRPKITDCEDRFARSLTTEQRKDLIASLKQLAELES</sequence>
<dbReference type="Gene3D" id="1.10.10.10">
    <property type="entry name" value="Winged helix-like DNA-binding domain superfamily/Winged helix DNA-binding domain"/>
    <property type="match status" value="1"/>
</dbReference>
<organism evidence="2 3">
    <name type="scientific">Hoeflea poritis</name>
    <dbReference type="NCBI Taxonomy" id="2993659"/>
    <lineage>
        <taxon>Bacteria</taxon>
        <taxon>Pseudomonadati</taxon>
        <taxon>Pseudomonadota</taxon>
        <taxon>Alphaproteobacteria</taxon>
        <taxon>Hyphomicrobiales</taxon>
        <taxon>Rhizobiaceae</taxon>
        <taxon>Hoeflea</taxon>
    </lineage>
</organism>
<dbReference type="SMART" id="SM00347">
    <property type="entry name" value="HTH_MARR"/>
    <property type="match status" value="1"/>
</dbReference>
<dbReference type="InterPro" id="IPR039422">
    <property type="entry name" value="MarR/SlyA-like"/>
</dbReference>
<dbReference type="Pfam" id="PF12802">
    <property type="entry name" value="MarR_2"/>
    <property type="match status" value="1"/>
</dbReference>
<dbReference type="EMBL" id="JAPJZH010000001">
    <property type="protein sequence ID" value="MDA4844189.1"/>
    <property type="molecule type" value="Genomic_DNA"/>
</dbReference>
<proteinExistence type="predicted"/>